<proteinExistence type="predicted"/>
<protein>
    <submittedName>
        <fullName evidence="2">Uncharacterized protein</fullName>
    </submittedName>
</protein>
<evidence type="ECO:0000313" key="1">
    <source>
        <dbReference type="Proteomes" id="UP000887579"/>
    </source>
</evidence>
<evidence type="ECO:0000313" key="2">
    <source>
        <dbReference type="WBParaSite" id="ES5_v2.g12512.t1"/>
    </source>
</evidence>
<organism evidence="1 2">
    <name type="scientific">Panagrolaimus sp. ES5</name>
    <dbReference type="NCBI Taxonomy" id="591445"/>
    <lineage>
        <taxon>Eukaryota</taxon>
        <taxon>Metazoa</taxon>
        <taxon>Ecdysozoa</taxon>
        <taxon>Nematoda</taxon>
        <taxon>Chromadorea</taxon>
        <taxon>Rhabditida</taxon>
        <taxon>Tylenchina</taxon>
        <taxon>Panagrolaimomorpha</taxon>
        <taxon>Panagrolaimoidea</taxon>
        <taxon>Panagrolaimidae</taxon>
        <taxon>Panagrolaimus</taxon>
    </lineage>
</organism>
<dbReference type="WBParaSite" id="ES5_v2.g12512.t1">
    <property type="protein sequence ID" value="ES5_v2.g12512.t1"/>
    <property type="gene ID" value="ES5_v2.g12512"/>
</dbReference>
<accession>A0AC34F5Y2</accession>
<name>A0AC34F5Y2_9BILA</name>
<reference evidence="2" key="1">
    <citation type="submission" date="2022-11" db="UniProtKB">
        <authorList>
            <consortium name="WormBaseParasite"/>
        </authorList>
    </citation>
    <scope>IDENTIFICATION</scope>
</reference>
<dbReference type="Proteomes" id="UP000887579">
    <property type="component" value="Unplaced"/>
</dbReference>
<sequence length="154" mass="17680">MSALYDDYYNVGSHDYNHYSFEISTGEYVTYNDCVKGNNSCRCYFDLYPINRSYDVRLLLFQSAYYYSVYTSKFRVVNGILLKENFEPFTPKEPCWIAPPAIAGVLNSPLNASFCCTKFGPSKTVKPITCNPFGTESPRTFAYVLINILKRIKN</sequence>